<dbReference type="GO" id="GO:0019901">
    <property type="term" value="F:protein kinase binding"/>
    <property type="evidence" value="ECO:0007669"/>
    <property type="project" value="InterPro"/>
</dbReference>
<protein>
    <recommendedName>
        <fullName evidence="2">Cyclin N-terminal domain-containing protein</fullName>
    </recommendedName>
</protein>
<feature type="transmembrane region" description="Helical" evidence="1">
    <location>
        <begin position="71"/>
        <end position="93"/>
    </location>
</feature>
<dbReference type="EMBL" id="JAGPNK010000014">
    <property type="protein sequence ID" value="KAH7308895.1"/>
    <property type="molecule type" value="Genomic_DNA"/>
</dbReference>
<dbReference type="InterPro" id="IPR036915">
    <property type="entry name" value="Cyclin-like_sf"/>
</dbReference>
<dbReference type="PANTHER" id="PTHR15615:SF10">
    <property type="entry name" value="PHO85 CYCLIN-2-RELATED"/>
    <property type="match status" value="1"/>
</dbReference>
<dbReference type="InterPro" id="IPR006671">
    <property type="entry name" value="Cyclin_N"/>
</dbReference>
<evidence type="ECO:0000256" key="1">
    <source>
        <dbReference type="SAM" id="Phobius"/>
    </source>
</evidence>
<reference evidence="3" key="1">
    <citation type="journal article" date="2021" name="Nat. Commun.">
        <title>Genetic determinants of endophytism in the Arabidopsis root mycobiome.</title>
        <authorList>
            <person name="Mesny F."/>
            <person name="Miyauchi S."/>
            <person name="Thiergart T."/>
            <person name="Pickel B."/>
            <person name="Atanasova L."/>
            <person name="Karlsson M."/>
            <person name="Huettel B."/>
            <person name="Barry K.W."/>
            <person name="Haridas S."/>
            <person name="Chen C."/>
            <person name="Bauer D."/>
            <person name="Andreopoulos W."/>
            <person name="Pangilinan J."/>
            <person name="LaButti K."/>
            <person name="Riley R."/>
            <person name="Lipzen A."/>
            <person name="Clum A."/>
            <person name="Drula E."/>
            <person name="Henrissat B."/>
            <person name="Kohler A."/>
            <person name="Grigoriev I.V."/>
            <person name="Martin F.M."/>
            <person name="Hacquard S."/>
        </authorList>
    </citation>
    <scope>NUCLEOTIDE SEQUENCE</scope>
    <source>
        <strain evidence="3">MPI-CAGE-CH-0235</strain>
    </source>
</reference>
<dbReference type="GO" id="GO:0005634">
    <property type="term" value="C:nucleus"/>
    <property type="evidence" value="ECO:0007669"/>
    <property type="project" value="TreeGrafter"/>
</dbReference>
<evidence type="ECO:0000313" key="4">
    <source>
        <dbReference type="Proteomes" id="UP000813444"/>
    </source>
</evidence>
<evidence type="ECO:0000259" key="2">
    <source>
        <dbReference type="Pfam" id="PF00134"/>
    </source>
</evidence>
<dbReference type="Gene3D" id="1.10.472.10">
    <property type="entry name" value="Cyclin-like"/>
    <property type="match status" value="1"/>
</dbReference>
<dbReference type="OrthoDB" id="5072873at2759"/>
<dbReference type="InterPro" id="IPR013922">
    <property type="entry name" value="Cyclin_PHO80-like"/>
</dbReference>
<keyword evidence="1" id="KW-1133">Transmembrane helix</keyword>
<dbReference type="GO" id="GO:0016538">
    <property type="term" value="F:cyclin-dependent protein serine/threonine kinase regulator activity"/>
    <property type="evidence" value="ECO:0007669"/>
    <property type="project" value="TreeGrafter"/>
</dbReference>
<keyword evidence="4" id="KW-1185">Reference proteome</keyword>
<keyword evidence="1" id="KW-0812">Transmembrane</keyword>
<dbReference type="SUPFAM" id="SSF47954">
    <property type="entry name" value="Cyclin-like"/>
    <property type="match status" value="1"/>
</dbReference>
<name>A0A8K0SD98_9HYPO</name>
<dbReference type="AlphaFoldDB" id="A0A8K0SD98"/>
<dbReference type="CDD" id="cd20557">
    <property type="entry name" value="CYCLIN_ScPCL1-like"/>
    <property type="match status" value="1"/>
</dbReference>
<gene>
    <name evidence="3" type="ORF">B0I35DRAFT_359809</name>
</gene>
<sequence>MLNDLALRQLLRQPVDRSMISYIANFSFLVIQCDWARDSSKSIGLHLSDATSTRPEIPAYSYDSVPSLESFIGHLVIKSGASVSVVMGVLVYLRRLGRIQPRTGSIYTIYHQMFLACLILSAKYLNDISPLNRHWAYYSTMRLPSGVFGFTLRDINSIEMSVISLLDWDLRITMDELYIVSGPLLAPIRTSIRKR</sequence>
<dbReference type="GO" id="GO:0000307">
    <property type="term" value="C:cyclin-dependent protein kinase holoenzyme complex"/>
    <property type="evidence" value="ECO:0007669"/>
    <property type="project" value="TreeGrafter"/>
</dbReference>
<comment type="caution">
    <text evidence="3">The sequence shown here is derived from an EMBL/GenBank/DDBJ whole genome shotgun (WGS) entry which is preliminary data.</text>
</comment>
<organism evidence="3 4">
    <name type="scientific">Stachybotrys elegans</name>
    <dbReference type="NCBI Taxonomy" id="80388"/>
    <lineage>
        <taxon>Eukaryota</taxon>
        <taxon>Fungi</taxon>
        <taxon>Dikarya</taxon>
        <taxon>Ascomycota</taxon>
        <taxon>Pezizomycotina</taxon>
        <taxon>Sordariomycetes</taxon>
        <taxon>Hypocreomycetidae</taxon>
        <taxon>Hypocreales</taxon>
        <taxon>Stachybotryaceae</taxon>
        <taxon>Stachybotrys</taxon>
    </lineage>
</organism>
<feature type="domain" description="Cyclin N-terminal" evidence="2">
    <location>
        <begin position="110"/>
        <end position="171"/>
    </location>
</feature>
<proteinExistence type="predicted"/>
<keyword evidence="1" id="KW-0472">Membrane</keyword>
<dbReference type="Proteomes" id="UP000813444">
    <property type="component" value="Unassembled WGS sequence"/>
</dbReference>
<accession>A0A8K0SD98</accession>
<dbReference type="Pfam" id="PF00134">
    <property type="entry name" value="Cyclin_N"/>
    <property type="match status" value="1"/>
</dbReference>
<evidence type="ECO:0000313" key="3">
    <source>
        <dbReference type="EMBL" id="KAH7308895.1"/>
    </source>
</evidence>
<dbReference type="PANTHER" id="PTHR15615">
    <property type="match status" value="1"/>
</dbReference>